<dbReference type="AlphaFoldDB" id="A0A2P2N451"/>
<organism evidence="1">
    <name type="scientific">Rhizophora mucronata</name>
    <name type="common">Asiatic mangrove</name>
    <dbReference type="NCBI Taxonomy" id="61149"/>
    <lineage>
        <taxon>Eukaryota</taxon>
        <taxon>Viridiplantae</taxon>
        <taxon>Streptophyta</taxon>
        <taxon>Embryophyta</taxon>
        <taxon>Tracheophyta</taxon>
        <taxon>Spermatophyta</taxon>
        <taxon>Magnoliopsida</taxon>
        <taxon>eudicotyledons</taxon>
        <taxon>Gunneridae</taxon>
        <taxon>Pentapetalae</taxon>
        <taxon>rosids</taxon>
        <taxon>fabids</taxon>
        <taxon>Malpighiales</taxon>
        <taxon>Rhizophoraceae</taxon>
        <taxon>Rhizophora</taxon>
    </lineage>
</organism>
<evidence type="ECO:0000313" key="1">
    <source>
        <dbReference type="EMBL" id="MBX37237.1"/>
    </source>
</evidence>
<reference evidence="1" key="1">
    <citation type="submission" date="2018-02" db="EMBL/GenBank/DDBJ databases">
        <title>Rhizophora mucronata_Transcriptome.</title>
        <authorList>
            <person name="Meera S.P."/>
            <person name="Sreeshan A."/>
            <person name="Augustine A."/>
        </authorList>
    </citation>
    <scope>NUCLEOTIDE SEQUENCE</scope>
    <source>
        <tissue evidence="1">Leaf</tissue>
    </source>
</reference>
<protein>
    <submittedName>
        <fullName evidence="1">Uncharacterized protein</fullName>
    </submittedName>
</protein>
<accession>A0A2P2N451</accession>
<sequence>MYLMMLLFIRVMHINSNSMLNVLGINK</sequence>
<dbReference type="EMBL" id="GGEC01056753">
    <property type="protein sequence ID" value="MBX37237.1"/>
    <property type="molecule type" value="Transcribed_RNA"/>
</dbReference>
<name>A0A2P2N451_RHIMU</name>
<proteinExistence type="predicted"/>